<dbReference type="Pfam" id="PF07653">
    <property type="entry name" value="SH3_2"/>
    <property type="match status" value="1"/>
</dbReference>
<dbReference type="SUPFAM" id="SSF50044">
    <property type="entry name" value="SH3-domain"/>
    <property type="match status" value="1"/>
</dbReference>
<keyword evidence="1 2" id="KW-0728">SH3 domain</keyword>
<dbReference type="PROSITE" id="PS50002">
    <property type="entry name" value="SH3"/>
    <property type="match status" value="1"/>
</dbReference>
<dbReference type="OrthoDB" id="10255964at2759"/>
<dbReference type="EMBL" id="MIKG01000008">
    <property type="protein sequence ID" value="RAO68932.1"/>
    <property type="molecule type" value="Genomic_DNA"/>
</dbReference>
<keyword evidence="6" id="KW-1185">Reference proteome</keyword>
<dbReference type="GeneID" id="63794160"/>
<feature type="region of interest" description="Disordered" evidence="3">
    <location>
        <begin position="1"/>
        <end position="48"/>
    </location>
</feature>
<feature type="domain" description="SH3" evidence="4">
    <location>
        <begin position="96"/>
        <end position="160"/>
    </location>
</feature>
<proteinExistence type="predicted"/>
<name>A0A364KZF0_TALAM</name>
<evidence type="ECO:0000259" key="4">
    <source>
        <dbReference type="PROSITE" id="PS50002"/>
    </source>
</evidence>
<accession>A0A364KZF0</accession>
<gene>
    <name evidence="5" type="ORF">BHQ10_004944</name>
</gene>
<dbReference type="InterPro" id="IPR036028">
    <property type="entry name" value="SH3-like_dom_sf"/>
</dbReference>
<dbReference type="InterPro" id="IPR001452">
    <property type="entry name" value="SH3_domain"/>
</dbReference>
<evidence type="ECO:0000256" key="3">
    <source>
        <dbReference type="SAM" id="MobiDB-lite"/>
    </source>
</evidence>
<reference evidence="5 6" key="1">
    <citation type="journal article" date="2017" name="Biotechnol. Biofuels">
        <title>Differential beta-glucosidase expression as a function of carbon source availability in Talaromyces amestolkiae: a genomic and proteomic approach.</title>
        <authorList>
            <person name="de Eugenio L.I."/>
            <person name="Mendez-Liter J.A."/>
            <person name="Nieto-Dominguez M."/>
            <person name="Alonso L."/>
            <person name="Gil-Munoz J."/>
            <person name="Barriuso J."/>
            <person name="Prieto A."/>
            <person name="Martinez M.J."/>
        </authorList>
    </citation>
    <scope>NUCLEOTIDE SEQUENCE [LARGE SCALE GENOMIC DNA]</scope>
    <source>
        <strain evidence="5 6">CIB</strain>
    </source>
</reference>
<dbReference type="CDD" id="cd00174">
    <property type="entry name" value="SH3"/>
    <property type="match status" value="1"/>
</dbReference>
<dbReference type="PRINTS" id="PR00452">
    <property type="entry name" value="SH3DOMAIN"/>
</dbReference>
<dbReference type="Gene3D" id="2.30.30.40">
    <property type="entry name" value="SH3 Domains"/>
    <property type="match status" value="1"/>
</dbReference>
<dbReference type="SMART" id="SM00326">
    <property type="entry name" value="SH3"/>
    <property type="match status" value="1"/>
</dbReference>
<dbReference type="RefSeq" id="XP_040733448.1">
    <property type="nucleotide sequence ID" value="XM_040877365.1"/>
</dbReference>
<sequence length="160" mass="17856">MLNSKTLDLAPERRRNLGTTQESRGEESRSPMSSPDNETDQITRQNYSGNFTGSNLIIGNQHATGDVNNIAGPRQHTPIDWSQTNHSRSAPSPPSRTIYYARASHDFQPTQANELCFKAGDIIELTQGDVPNRDGWFMGRVEGRPEEEGLVPEDYVVVTR</sequence>
<evidence type="ECO:0000313" key="6">
    <source>
        <dbReference type="Proteomes" id="UP000249363"/>
    </source>
</evidence>
<feature type="compositionally biased region" description="Polar residues" evidence="3">
    <location>
        <begin position="80"/>
        <end position="90"/>
    </location>
</feature>
<feature type="region of interest" description="Disordered" evidence="3">
    <location>
        <begin position="63"/>
        <end position="94"/>
    </location>
</feature>
<organism evidence="5 6">
    <name type="scientific">Talaromyces amestolkiae</name>
    <dbReference type="NCBI Taxonomy" id="1196081"/>
    <lineage>
        <taxon>Eukaryota</taxon>
        <taxon>Fungi</taxon>
        <taxon>Dikarya</taxon>
        <taxon>Ascomycota</taxon>
        <taxon>Pezizomycotina</taxon>
        <taxon>Eurotiomycetes</taxon>
        <taxon>Eurotiomycetidae</taxon>
        <taxon>Eurotiales</taxon>
        <taxon>Trichocomaceae</taxon>
        <taxon>Talaromyces</taxon>
        <taxon>Talaromyces sect. Talaromyces</taxon>
    </lineage>
</organism>
<dbReference type="Proteomes" id="UP000249363">
    <property type="component" value="Unassembled WGS sequence"/>
</dbReference>
<comment type="caution">
    <text evidence="5">The sequence shown here is derived from an EMBL/GenBank/DDBJ whole genome shotgun (WGS) entry which is preliminary data.</text>
</comment>
<evidence type="ECO:0000256" key="1">
    <source>
        <dbReference type="ARBA" id="ARBA00022443"/>
    </source>
</evidence>
<evidence type="ECO:0000313" key="5">
    <source>
        <dbReference type="EMBL" id="RAO68932.1"/>
    </source>
</evidence>
<dbReference type="AlphaFoldDB" id="A0A364KZF0"/>
<evidence type="ECO:0000256" key="2">
    <source>
        <dbReference type="PROSITE-ProRule" id="PRU00192"/>
    </source>
</evidence>
<feature type="compositionally biased region" description="Polar residues" evidence="3">
    <location>
        <begin position="30"/>
        <end position="48"/>
    </location>
</feature>
<protein>
    <recommendedName>
        <fullName evidence="4">SH3 domain-containing protein</fullName>
    </recommendedName>
</protein>